<reference evidence="1 2" key="1">
    <citation type="journal article" date="2019" name="Nat. Ecol. Evol.">
        <title>Megaphylogeny resolves global patterns of mushroom evolution.</title>
        <authorList>
            <person name="Varga T."/>
            <person name="Krizsan K."/>
            <person name="Foldi C."/>
            <person name="Dima B."/>
            <person name="Sanchez-Garcia M."/>
            <person name="Sanchez-Ramirez S."/>
            <person name="Szollosi G.J."/>
            <person name="Szarkandi J.G."/>
            <person name="Papp V."/>
            <person name="Albert L."/>
            <person name="Andreopoulos W."/>
            <person name="Angelini C."/>
            <person name="Antonin V."/>
            <person name="Barry K.W."/>
            <person name="Bougher N.L."/>
            <person name="Buchanan P."/>
            <person name="Buyck B."/>
            <person name="Bense V."/>
            <person name="Catcheside P."/>
            <person name="Chovatia M."/>
            <person name="Cooper J."/>
            <person name="Damon W."/>
            <person name="Desjardin D."/>
            <person name="Finy P."/>
            <person name="Geml J."/>
            <person name="Haridas S."/>
            <person name="Hughes K."/>
            <person name="Justo A."/>
            <person name="Karasinski D."/>
            <person name="Kautmanova I."/>
            <person name="Kiss B."/>
            <person name="Kocsube S."/>
            <person name="Kotiranta H."/>
            <person name="LaButti K.M."/>
            <person name="Lechner B.E."/>
            <person name="Liimatainen K."/>
            <person name="Lipzen A."/>
            <person name="Lukacs Z."/>
            <person name="Mihaltcheva S."/>
            <person name="Morgado L.N."/>
            <person name="Niskanen T."/>
            <person name="Noordeloos M.E."/>
            <person name="Ohm R.A."/>
            <person name="Ortiz-Santana B."/>
            <person name="Ovrebo C."/>
            <person name="Racz N."/>
            <person name="Riley R."/>
            <person name="Savchenko A."/>
            <person name="Shiryaev A."/>
            <person name="Soop K."/>
            <person name="Spirin V."/>
            <person name="Szebenyi C."/>
            <person name="Tomsovsky M."/>
            <person name="Tulloss R.E."/>
            <person name="Uehling J."/>
            <person name="Grigoriev I.V."/>
            <person name="Vagvolgyi C."/>
            <person name="Papp T."/>
            <person name="Martin F.M."/>
            <person name="Miettinen O."/>
            <person name="Hibbett D.S."/>
            <person name="Nagy L.G."/>
        </authorList>
    </citation>
    <scope>NUCLEOTIDE SEQUENCE [LARGE SCALE GENOMIC DNA]</scope>
    <source>
        <strain evidence="1 2">CBS 962.96</strain>
    </source>
</reference>
<dbReference type="InterPro" id="IPR011330">
    <property type="entry name" value="Glyco_hydro/deAcase_b/a-brl"/>
</dbReference>
<dbReference type="Gene3D" id="3.20.20.370">
    <property type="entry name" value="Glycoside hydrolase/deacetylase"/>
    <property type="match status" value="1"/>
</dbReference>
<protein>
    <submittedName>
        <fullName evidence="1">Uncharacterized protein</fullName>
    </submittedName>
</protein>
<gene>
    <name evidence="1" type="ORF">K435DRAFT_652894</name>
</gene>
<dbReference type="OrthoDB" id="9970124at2759"/>
<dbReference type="AlphaFoldDB" id="A0A4S8MIS9"/>
<dbReference type="GO" id="GO:0005975">
    <property type="term" value="P:carbohydrate metabolic process"/>
    <property type="evidence" value="ECO:0007669"/>
    <property type="project" value="InterPro"/>
</dbReference>
<keyword evidence="2" id="KW-1185">Reference proteome</keyword>
<sequence>MIGYGMNQPDPQWPGGAKIAVSFVSLDVINWEEGGERNILEGDDGSGITII</sequence>
<accession>A0A4S8MIS9</accession>
<dbReference type="Proteomes" id="UP000297245">
    <property type="component" value="Unassembled WGS sequence"/>
</dbReference>
<name>A0A4S8MIS9_DENBC</name>
<organism evidence="1 2">
    <name type="scientific">Dendrothele bispora (strain CBS 962.96)</name>
    <dbReference type="NCBI Taxonomy" id="1314807"/>
    <lineage>
        <taxon>Eukaryota</taxon>
        <taxon>Fungi</taxon>
        <taxon>Dikarya</taxon>
        <taxon>Basidiomycota</taxon>
        <taxon>Agaricomycotina</taxon>
        <taxon>Agaricomycetes</taxon>
        <taxon>Agaricomycetidae</taxon>
        <taxon>Agaricales</taxon>
        <taxon>Agaricales incertae sedis</taxon>
        <taxon>Dendrothele</taxon>
    </lineage>
</organism>
<evidence type="ECO:0000313" key="2">
    <source>
        <dbReference type="Proteomes" id="UP000297245"/>
    </source>
</evidence>
<dbReference type="EMBL" id="ML179075">
    <property type="protein sequence ID" value="THV02633.1"/>
    <property type="molecule type" value="Genomic_DNA"/>
</dbReference>
<dbReference type="SUPFAM" id="SSF88713">
    <property type="entry name" value="Glycoside hydrolase/deacetylase"/>
    <property type="match status" value="1"/>
</dbReference>
<evidence type="ECO:0000313" key="1">
    <source>
        <dbReference type="EMBL" id="THV02633.1"/>
    </source>
</evidence>
<proteinExistence type="predicted"/>